<feature type="domain" description="RecC C-terminal" evidence="12">
    <location>
        <begin position="810"/>
        <end position="1035"/>
    </location>
</feature>
<dbReference type="InterPro" id="IPR006697">
    <property type="entry name" value="RecC"/>
</dbReference>
<sequence>MLTVHRAEQAGCLVEALADTLSQPLADPMRTEIVAVPERGVERWLRQQLSLRLGTSCGGDGIAANIAFDSPSFLLRQVLDGVSDDPEAAESWFADRLRWPVLRVVDGHIDDPVLRVLATHLGTGDARADRGRRLSTASTIAALFTSYGWQRPTMIAEWASGSDTDGAGGELAEHLRWQPWLWRLVREEVGHPHLAEQLPVVVDRLRADADAVDLPERLSLFGATRIPQTLRSVLAALSERREVGLYLPHPSPELWSAVQTAGPQRSGRLRAERRPVRVRHPLLASLSRDVQELQEVLAPAVGATRHHSAEHRRPATLLGALQDGIRRDDPGRPAEGEGLDPGADGSVEVHACHGPQRQVEVLRDRLLHLFDADPTLEPRDVLIMCPDVEAYAPLIGGVFGQSSRVGDHPAFSLRVRLADRGIRAQNAVLDVLARVLDLAAGRVRAGDLLDLAATEPVRRRFGFTDDDVDTITGWVQRSGIRWGVDETQRRRFGLGGFPQGTVRTGLDRILLGVVAEEAENEWLATALPLSGIDSTDTDLAGRFAEFAERLTTLLETVSEPHASGQWLRTMIHAADLLTHTDSETEWQRAQAVGMLTDALSVPEGTPESELELADMRDLMAQLLIARPTRSNFCTGELTVCSMVPMRSVPHRVIVVLGMDSGQYPRAGAVDGDDILQVAPMVGERNVRDEDRQVFLDAICAATEHLLVFYTGADALTGARTPPAVVVSELLDALRGVLGVSVGDPVPVLYRHTLHAFDERNFVDDGSGPFSYDAALLPGARALSALTRCRERGPALPVIADERLPRAPGDADVDLDELISFLAAPVEGHARQRLGVGLPEQADEHRDELAVELDGLERWGVGNRYLDALLSGADPHAAQGAELRRGSLPPFAFGTREFGPIRDKAQAVATAAHGYRDDSADAVDVRVVLPDGRRVYGTVGDVFAGRLVPVSYSRLGPKHRLAAWIRLLAIRAGSDRDVAEAVVVGSASGRYPSAKVSRIRTPDDAGDLLAVLVAIRDAGLTAPIGLTLDAAVAAASEFGRSGDPAKARRRAEWAYKKSYGDQNRYAGLVFHGDPDAAVGFETMAAAVPQPEALSSVAGLLPGDDATDMYIRLAAALFGSLLAHEEDR</sequence>
<reference evidence="13 14" key="1">
    <citation type="journal article" date="2019" name="Int. J. Syst. Evol. Microbiol.">
        <title>The Global Catalogue of Microorganisms (GCM) 10K type strain sequencing project: providing services to taxonomists for standard genome sequencing and annotation.</title>
        <authorList>
            <consortium name="The Broad Institute Genomics Platform"/>
            <consortium name="The Broad Institute Genome Sequencing Center for Infectious Disease"/>
            <person name="Wu L."/>
            <person name="Ma J."/>
        </authorList>
    </citation>
    <scope>NUCLEOTIDE SEQUENCE [LARGE SCALE GENOMIC DNA]</scope>
    <source>
        <strain evidence="13 14">JCM 16227</strain>
    </source>
</reference>
<dbReference type="Pfam" id="PF04257">
    <property type="entry name" value="Exonuc_V_gamma"/>
    <property type="match status" value="1"/>
</dbReference>
<evidence type="ECO:0000313" key="13">
    <source>
        <dbReference type="EMBL" id="GAA2383151.1"/>
    </source>
</evidence>
<dbReference type="Pfam" id="PF17946">
    <property type="entry name" value="RecC_C"/>
    <property type="match status" value="1"/>
</dbReference>
<gene>
    <name evidence="10 13" type="primary">recC</name>
    <name evidence="13" type="ORF">GCM10009855_24150</name>
</gene>
<dbReference type="InterPro" id="IPR011335">
    <property type="entry name" value="Restrct_endonuc-II-like"/>
</dbReference>
<feature type="region of interest" description="Disordered" evidence="11">
    <location>
        <begin position="321"/>
        <end position="345"/>
    </location>
</feature>
<comment type="miscellaneous">
    <text evidence="10">In the RecBCD complex, RecB has a slow 3'-5' helicase, an exonuclease activity and loads RecA onto ssDNA, RecD has a fast 5'-3' helicase activity, while RecC stimulates the ATPase and processivity of the RecB helicase and contributes to recognition of the Chi site.</text>
</comment>
<dbReference type="SUPFAM" id="SSF52540">
    <property type="entry name" value="P-loop containing nucleoside triphosphate hydrolases"/>
    <property type="match status" value="2"/>
</dbReference>
<comment type="function">
    <text evidence="10">A helicase/nuclease that prepares dsDNA breaks (DSB) for recombinational DNA repair. Binds to DSBs and unwinds DNA via a highly rapid and processive ATP-dependent bidirectional helicase activity. Unwinds dsDNA until it encounters a Chi (crossover hotspot instigator) sequence from the 3' direction. Cuts ssDNA a few nucleotides 3' to the Chi site. The properties and activities of the enzyme are changed at Chi. The Chi-altered holoenzyme produces a long 3'-ssDNA overhang and facilitates RecA-binding to the ssDNA for homologous DNA recombination and repair. Holoenzyme degrades any linearized DNA that is unable to undergo homologous recombination. In the holoenzyme this subunit recognizes the wild-type Chi sequence, and when added to isolated RecB increases its ATP-dependent helicase processivity.</text>
</comment>
<dbReference type="Proteomes" id="UP001501170">
    <property type="component" value="Unassembled WGS sequence"/>
</dbReference>
<comment type="similarity">
    <text evidence="10">Belongs to the RecC family.</text>
</comment>
<keyword evidence="2 10" id="KW-0547">Nucleotide-binding</keyword>
<keyword evidence="4 10" id="KW-0378">Hydrolase</keyword>
<dbReference type="InterPro" id="IPR013986">
    <property type="entry name" value="DExx_box_DNA_helicase_dom_sf"/>
</dbReference>
<evidence type="ECO:0000256" key="5">
    <source>
        <dbReference type="ARBA" id="ARBA00022806"/>
    </source>
</evidence>
<evidence type="ECO:0000259" key="12">
    <source>
        <dbReference type="Pfam" id="PF17946"/>
    </source>
</evidence>
<keyword evidence="1 10" id="KW-0540">Nuclease</keyword>
<evidence type="ECO:0000256" key="4">
    <source>
        <dbReference type="ARBA" id="ARBA00022801"/>
    </source>
</evidence>
<dbReference type="RefSeq" id="WP_346076529.1">
    <property type="nucleotide sequence ID" value="NZ_BAAARB010000012.1"/>
</dbReference>
<dbReference type="Gene3D" id="1.10.10.160">
    <property type="match status" value="1"/>
</dbReference>
<dbReference type="Gene3D" id="3.40.50.10930">
    <property type="match status" value="1"/>
</dbReference>
<keyword evidence="9 10" id="KW-0234">DNA repair</keyword>
<proteinExistence type="inferred from homology"/>
<evidence type="ECO:0000256" key="1">
    <source>
        <dbReference type="ARBA" id="ARBA00022722"/>
    </source>
</evidence>
<keyword evidence="6 10" id="KW-0269">Exonuclease</keyword>
<evidence type="ECO:0000256" key="11">
    <source>
        <dbReference type="SAM" id="MobiDB-lite"/>
    </source>
</evidence>
<dbReference type="SUPFAM" id="SSF52980">
    <property type="entry name" value="Restriction endonuclease-like"/>
    <property type="match status" value="1"/>
</dbReference>
<dbReference type="Gene3D" id="3.40.50.300">
    <property type="entry name" value="P-loop containing nucleotide triphosphate hydrolases"/>
    <property type="match status" value="2"/>
</dbReference>
<evidence type="ECO:0000313" key="14">
    <source>
        <dbReference type="Proteomes" id="UP001501170"/>
    </source>
</evidence>
<keyword evidence="8 10" id="KW-0238">DNA-binding</keyword>
<dbReference type="EMBL" id="BAAARB010000012">
    <property type="protein sequence ID" value="GAA2383151.1"/>
    <property type="molecule type" value="Genomic_DNA"/>
</dbReference>
<comment type="caution">
    <text evidence="13">The sequence shown here is derived from an EMBL/GenBank/DDBJ whole genome shotgun (WGS) entry which is preliminary data.</text>
</comment>
<organism evidence="13 14">
    <name type="scientific">Gordonia cholesterolivorans</name>
    <dbReference type="NCBI Taxonomy" id="559625"/>
    <lineage>
        <taxon>Bacteria</taxon>
        <taxon>Bacillati</taxon>
        <taxon>Actinomycetota</taxon>
        <taxon>Actinomycetes</taxon>
        <taxon>Mycobacteriales</taxon>
        <taxon>Gordoniaceae</taxon>
        <taxon>Gordonia</taxon>
    </lineage>
</organism>
<dbReference type="PIRSF" id="PIRSF000980">
    <property type="entry name" value="RecC"/>
    <property type="match status" value="1"/>
</dbReference>
<evidence type="ECO:0000256" key="7">
    <source>
        <dbReference type="ARBA" id="ARBA00022840"/>
    </source>
</evidence>
<evidence type="ECO:0000256" key="8">
    <source>
        <dbReference type="ARBA" id="ARBA00023125"/>
    </source>
</evidence>
<dbReference type="PANTHER" id="PTHR30591:SF1">
    <property type="entry name" value="RECBCD ENZYME SUBUNIT RECC"/>
    <property type="match status" value="1"/>
</dbReference>
<keyword evidence="14" id="KW-1185">Reference proteome</keyword>
<protein>
    <recommendedName>
        <fullName evidence="10">RecBCD enzyme subunit RecC</fullName>
    </recommendedName>
    <alternativeName>
        <fullName evidence="10">Exonuclease V subunit RecC</fullName>
        <shortName evidence="10">ExoV subunit RecC</shortName>
    </alternativeName>
    <alternativeName>
        <fullName evidence="10">Helicase/nuclease RecBCD subunit RecC</fullName>
    </alternativeName>
</protein>
<accession>A0ABN3HM16</accession>
<keyword evidence="7 10" id="KW-0067">ATP-binding</keyword>
<comment type="subunit">
    <text evidence="10">Heterotrimer of RecB, RecC and RecD. All subunits contribute to DNA-binding.</text>
</comment>
<dbReference type="InterPro" id="IPR027417">
    <property type="entry name" value="P-loop_NTPase"/>
</dbReference>
<dbReference type="Gene3D" id="1.10.10.990">
    <property type="match status" value="1"/>
</dbReference>
<evidence type="ECO:0000256" key="6">
    <source>
        <dbReference type="ARBA" id="ARBA00022839"/>
    </source>
</evidence>
<name>A0ABN3HM16_9ACTN</name>
<evidence type="ECO:0000256" key="2">
    <source>
        <dbReference type="ARBA" id="ARBA00022741"/>
    </source>
</evidence>
<dbReference type="InterPro" id="IPR041500">
    <property type="entry name" value="RecC_C"/>
</dbReference>
<evidence type="ECO:0000256" key="10">
    <source>
        <dbReference type="HAMAP-Rule" id="MF_01486"/>
    </source>
</evidence>
<keyword evidence="3 10" id="KW-0227">DNA damage</keyword>
<evidence type="ECO:0000256" key="9">
    <source>
        <dbReference type="ARBA" id="ARBA00023204"/>
    </source>
</evidence>
<dbReference type="NCBIfam" id="TIGR01450">
    <property type="entry name" value="recC"/>
    <property type="match status" value="1"/>
</dbReference>
<keyword evidence="5 10" id="KW-0347">Helicase</keyword>
<dbReference type="PANTHER" id="PTHR30591">
    <property type="entry name" value="RECBCD ENZYME SUBUNIT RECC"/>
    <property type="match status" value="1"/>
</dbReference>
<feature type="compositionally biased region" description="Basic and acidic residues" evidence="11">
    <location>
        <begin position="324"/>
        <end position="335"/>
    </location>
</feature>
<dbReference type="HAMAP" id="MF_01486">
    <property type="entry name" value="RecC"/>
    <property type="match status" value="1"/>
</dbReference>
<evidence type="ECO:0000256" key="3">
    <source>
        <dbReference type="ARBA" id="ARBA00022763"/>
    </source>
</evidence>